<feature type="region of interest" description="Disordered" evidence="1">
    <location>
        <begin position="525"/>
        <end position="590"/>
    </location>
</feature>
<comment type="caution">
    <text evidence="2">The sequence shown here is derived from an EMBL/GenBank/DDBJ whole genome shotgun (WGS) entry which is preliminary data.</text>
</comment>
<feature type="region of interest" description="Disordered" evidence="1">
    <location>
        <begin position="446"/>
        <end position="488"/>
    </location>
</feature>
<feature type="compositionally biased region" description="Acidic residues" evidence="1">
    <location>
        <begin position="473"/>
        <end position="488"/>
    </location>
</feature>
<feature type="compositionally biased region" description="Basic and acidic residues" evidence="1">
    <location>
        <begin position="555"/>
        <end position="564"/>
    </location>
</feature>
<keyword evidence="3" id="KW-1185">Reference proteome</keyword>
<feature type="compositionally biased region" description="Basic and acidic residues" evidence="1">
    <location>
        <begin position="78"/>
        <end position="111"/>
    </location>
</feature>
<feature type="compositionally biased region" description="Low complexity" evidence="1">
    <location>
        <begin position="24"/>
        <end position="46"/>
    </location>
</feature>
<dbReference type="AlphaFoldDB" id="A0AAD7HJ76"/>
<gene>
    <name evidence="2" type="ORF">DFH07DRAFT_295153</name>
</gene>
<feature type="region of interest" description="Disordered" evidence="1">
    <location>
        <begin position="129"/>
        <end position="325"/>
    </location>
</feature>
<feature type="compositionally biased region" description="Polar residues" evidence="1">
    <location>
        <begin position="189"/>
        <end position="219"/>
    </location>
</feature>
<proteinExistence type="predicted"/>
<feature type="region of interest" description="Disordered" evidence="1">
    <location>
        <begin position="1"/>
        <end position="116"/>
    </location>
</feature>
<feature type="compositionally biased region" description="Low complexity" evidence="1">
    <location>
        <begin position="257"/>
        <end position="269"/>
    </location>
</feature>
<feature type="compositionally biased region" description="Polar residues" evidence="1">
    <location>
        <begin position="153"/>
        <end position="174"/>
    </location>
</feature>
<feature type="compositionally biased region" description="Basic and acidic residues" evidence="1">
    <location>
        <begin position="415"/>
        <end position="431"/>
    </location>
</feature>
<protein>
    <submittedName>
        <fullName evidence="2">Uncharacterized protein</fullName>
    </submittedName>
</protein>
<dbReference type="EMBL" id="JARJLG010000263">
    <property type="protein sequence ID" value="KAJ7721964.1"/>
    <property type="molecule type" value="Genomic_DNA"/>
</dbReference>
<evidence type="ECO:0000313" key="3">
    <source>
        <dbReference type="Proteomes" id="UP001215280"/>
    </source>
</evidence>
<evidence type="ECO:0000313" key="2">
    <source>
        <dbReference type="EMBL" id="KAJ7721964.1"/>
    </source>
</evidence>
<dbReference type="Proteomes" id="UP001215280">
    <property type="component" value="Unassembled WGS sequence"/>
</dbReference>
<feature type="compositionally biased region" description="Polar residues" evidence="1">
    <location>
        <begin position="573"/>
        <end position="583"/>
    </location>
</feature>
<evidence type="ECO:0000256" key="1">
    <source>
        <dbReference type="SAM" id="MobiDB-lite"/>
    </source>
</evidence>
<sequence length="590" mass="64566">MAVPRRTLQDKTSYRILPTPPSPSRDSPSPSLSPSNSNSAGSSVEPTTPPSRPLGRGRNLYPESIGRVPLHRRGTSKTYERLEDLLREAGYKETRIFTPETERSVPQDETKSPTIGASFVGFLSNLVPSRSASLKREEEPEVYAPMYSPPTSPLVNRTPRPSGSHATHNSTSQQPRRHSNAPTIVTRVGSPNQQTSVRRGSNTAGESNALSPRRSTADMQQRHRVDSIVPPLPAFNQHPSLHHPMPDRPTNRYYQHHPSSSRTSASGASSPPPPPVHHPTPTRASSYLRHMTSYDRPQSTPPTYARVTDDAEEESLLSPTLPARIPTNWMDNVKRAREYFAAPLPPISGSPANPTKLGRSVSAKTRGRLSDRTNANTALAPPLLTTRLSTTRARRSESQVSASRVVCRSRGSSPVRREKGKAREADLELRGQIELPDPADLARSRFLGGWGTAGDPGASAQLLSPPRRREAAEFDSGESEVSSEGEDEITLARILVPSRHERPGALERSRSVRSLRRCLELDGQIQNEVPPVPPLPPMSGGGSGRWSVSLSWGRARGEAERRDTDDPEVYVHVSTNGKGSQRQRGVLPAF</sequence>
<feature type="region of interest" description="Disordered" evidence="1">
    <location>
        <begin position="389"/>
        <end position="431"/>
    </location>
</feature>
<name>A0AAD7HJ76_9AGAR</name>
<organism evidence="2 3">
    <name type="scientific">Mycena maculata</name>
    <dbReference type="NCBI Taxonomy" id="230809"/>
    <lineage>
        <taxon>Eukaryota</taxon>
        <taxon>Fungi</taxon>
        <taxon>Dikarya</taxon>
        <taxon>Basidiomycota</taxon>
        <taxon>Agaricomycotina</taxon>
        <taxon>Agaricomycetes</taxon>
        <taxon>Agaricomycetidae</taxon>
        <taxon>Agaricales</taxon>
        <taxon>Marasmiineae</taxon>
        <taxon>Mycenaceae</taxon>
        <taxon>Mycena</taxon>
    </lineage>
</organism>
<accession>A0AAD7HJ76</accession>
<reference evidence="2" key="1">
    <citation type="submission" date="2023-03" db="EMBL/GenBank/DDBJ databases">
        <title>Massive genome expansion in bonnet fungi (Mycena s.s.) driven by repeated elements and novel gene families across ecological guilds.</title>
        <authorList>
            <consortium name="Lawrence Berkeley National Laboratory"/>
            <person name="Harder C.B."/>
            <person name="Miyauchi S."/>
            <person name="Viragh M."/>
            <person name="Kuo A."/>
            <person name="Thoen E."/>
            <person name="Andreopoulos B."/>
            <person name="Lu D."/>
            <person name="Skrede I."/>
            <person name="Drula E."/>
            <person name="Henrissat B."/>
            <person name="Morin E."/>
            <person name="Kohler A."/>
            <person name="Barry K."/>
            <person name="LaButti K."/>
            <person name="Morin E."/>
            <person name="Salamov A."/>
            <person name="Lipzen A."/>
            <person name="Mereny Z."/>
            <person name="Hegedus B."/>
            <person name="Baldrian P."/>
            <person name="Stursova M."/>
            <person name="Weitz H."/>
            <person name="Taylor A."/>
            <person name="Grigoriev I.V."/>
            <person name="Nagy L.G."/>
            <person name="Martin F."/>
            <person name="Kauserud H."/>
        </authorList>
    </citation>
    <scope>NUCLEOTIDE SEQUENCE</scope>
    <source>
        <strain evidence="2">CBHHK188m</strain>
    </source>
</reference>